<evidence type="ECO:0000259" key="2">
    <source>
        <dbReference type="Pfam" id="PF14319"/>
    </source>
</evidence>
<comment type="caution">
    <text evidence="3">The sequence shown here is derived from an EMBL/GenBank/DDBJ whole genome shotgun (WGS) entry which is preliminary data.</text>
</comment>
<dbReference type="Pfam" id="PF04986">
    <property type="entry name" value="Y2_Tnp"/>
    <property type="match status" value="1"/>
</dbReference>
<dbReference type="InterPro" id="IPR007069">
    <property type="entry name" value="Transposase_32"/>
</dbReference>
<feature type="domain" description="Transposase IS801/IS1294" evidence="1">
    <location>
        <begin position="133"/>
        <end position="308"/>
    </location>
</feature>
<name>A0A645A6B4_9ZZZZ</name>
<dbReference type="InterPro" id="IPR054832">
    <property type="entry name" value="transpos_IS91"/>
</dbReference>
<proteinExistence type="predicted"/>
<evidence type="ECO:0000259" key="1">
    <source>
        <dbReference type="Pfam" id="PF04986"/>
    </source>
</evidence>
<feature type="domain" description="Transposase zinc-binding" evidence="2">
    <location>
        <begin position="5"/>
        <end position="93"/>
    </location>
</feature>
<dbReference type="InterPro" id="IPR026889">
    <property type="entry name" value="Zn_Tnp"/>
</dbReference>
<reference evidence="3" key="1">
    <citation type="submission" date="2019-08" db="EMBL/GenBank/DDBJ databases">
        <authorList>
            <person name="Kucharzyk K."/>
            <person name="Murdoch R.W."/>
            <person name="Higgins S."/>
            <person name="Loffler F."/>
        </authorList>
    </citation>
    <scope>NUCLEOTIDE SEQUENCE</scope>
</reference>
<dbReference type="GO" id="GO:0006313">
    <property type="term" value="P:DNA transposition"/>
    <property type="evidence" value="ECO:0007669"/>
    <property type="project" value="InterPro"/>
</dbReference>
<protein>
    <submittedName>
        <fullName evidence="3">IS91 family transposase ISWz1</fullName>
    </submittedName>
</protein>
<gene>
    <name evidence="3" type="ORF">SDC9_95425</name>
</gene>
<evidence type="ECO:0000313" key="3">
    <source>
        <dbReference type="EMBL" id="MPM48699.1"/>
    </source>
</evidence>
<dbReference type="EMBL" id="VSSQ01012212">
    <property type="protein sequence ID" value="MPM48699.1"/>
    <property type="molecule type" value="Genomic_DNA"/>
</dbReference>
<dbReference type="Pfam" id="PF14319">
    <property type="entry name" value="Zn_Tnp_IS91"/>
    <property type="match status" value="1"/>
</dbReference>
<dbReference type="AlphaFoldDB" id="A0A645A6B4"/>
<dbReference type="PANTHER" id="PTHR37023">
    <property type="entry name" value="TRANSPOSASE"/>
    <property type="match status" value="1"/>
</dbReference>
<dbReference type="PANTHER" id="PTHR37023:SF1">
    <property type="entry name" value="ISSOD25 TRANSPOSASE TNPA_ISSOD25"/>
    <property type="match status" value="1"/>
</dbReference>
<dbReference type="GO" id="GO:0004803">
    <property type="term" value="F:transposase activity"/>
    <property type="evidence" value="ECO:0007669"/>
    <property type="project" value="InterPro"/>
</dbReference>
<dbReference type="NCBIfam" id="NF033538">
    <property type="entry name" value="transpos_IS91"/>
    <property type="match status" value="1"/>
</dbReference>
<accession>A0A645A6B4</accession>
<organism evidence="3">
    <name type="scientific">bioreactor metagenome</name>
    <dbReference type="NCBI Taxonomy" id="1076179"/>
    <lineage>
        <taxon>unclassified sequences</taxon>
        <taxon>metagenomes</taxon>
        <taxon>ecological metagenomes</taxon>
    </lineage>
</organism>
<dbReference type="GO" id="GO:0003677">
    <property type="term" value="F:DNA binding"/>
    <property type="evidence" value="ECO:0007669"/>
    <property type="project" value="InterPro"/>
</dbReference>
<sequence>MADVVNSFQSGLLAKTRLTPLHSRVLGKIAHCRTAALGGHEEVCDTCGTVRYSYNSCGDRHCPKCQAVKQAFWIENLMQSTLPVKHFHIVFTVPHELNAVCLHNQRMYYDLLFAAVWHTLRSFGYSHYGVESGAVCVLHTWGQNLTLHPHIHCIVPAAGYTLKGQWINIGHSGQYLYPVHQLSDAFKGKFLDSLKRALRKKNELSLFNWVVQQAYKTKWVVHCEPSLAGAGHVVKYLGQYTHRIAITNQRILNIEQGKVTFIARDYRDNAAKKPVTLDGVEFLRRFTLHILPRRFVKIRRFGIYNHTTRRNLDLQFVPEEKPGIDDIINKQQPPENKLQRIERLTGTNPCTCPVCKKGRMVLVKVLPRIRSPGWISQSNTPAIH</sequence>